<dbReference type="KEGG" id="ibu:IB211_02627"/>
<accession>A0A0S2W6Q0</accession>
<evidence type="ECO:0000313" key="1">
    <source>
        <dbReference type="EMBL" id="ALP95018.1"/>
    </source>
</evidence>
<reference evidence="2" key="2">
    <citation type="submission" date="2015-04" db="EMBL/GenBank/DDBJ databases">
        <title>A butyrogenic pathway from the amino acid lysine in a human gut commensal.</title>
        <authorList>
            <person name="de Vos W.M."/>
            <person name="Bui N.T.P."/>
            <person name="Plugge C.M."/>
            <person name="Ritari J."/>
        </authorList>
    </citation>
    <scope>NUCLEOTIDE SEQUENCE [LARGE SCALE GENOMIC DNA]</scope>
    <source>
        <strain evidence="2">AF211</strain>
    </source>
</reference>
<reference evidence="1 2" key="1">
    <citation type="journal article" date="2015" name="Nat. Commun.">
        <title>Production of butyrate from lysine and the Amadori product fructoselysine by a human gut commensal.</title>
        <authorList>
            <person name="Bui T.P."/>
            <person name="Ritari J."/>
            <person name="Boeren S."/>
            <person name="de Waard P."/>
            <person name="Plugge C.M."/>
            <person name="de Vos W.M."/>
        </authorList>
    </citation>
    <scope>NUCLEOTIDE SEQUENCE [LARGE SCALE GENOMIC DNA]</scope>
    <source>
        <strain evidence="1 2">AF211</strain>
    </source>
</reference>
<dbReference type="AlphaFoldDB" id="A0A0S2W6Q0"/>
<organism evidence="1 2">
    <name type="scientific">Intestinimonas butyriciproducens</name>
    <dbReference type="NCBI Taxonomy" id="1297617"/>
    <lineage>
        <taxon>Bacteria</taxon>
        <taxon>Bacillati</taxon>
        <taxon>Bacillota</taxon>
        <taxon>Clostridia</taxon>
        <taxon>Eubacteriales</taxon>
        <taxon>Intestinimonas</taxon>
    </lineage>
</organism>
<evidence type="ECO:0000313" key="2">
    <source>
        <dbReference type="Proteomes" id="UP000064844"/>
    </source>
</evidence>
<sequence length="49" mass="5167">MTVLVLYAAAQLICQGGPPVFPFAALIQTLLLLTTVPAIAPRDTEDSLL</sequence>
<keyword evidence="2" id="KW-1185">Reference proteome</keyword>
<proteinExistence type="predicted"/>
<dbReference type="RefSeq" id="WP_158453388.1">
    <property type="nucleotide sequence ID" value="NZ_CALICV010000024.1"/>
</dbReference>
<dbReference type="EMBL" id="CP011307">
    <property type="protein sequence ID" value="ALP95018.1"/>
    <property type="molecule type" value="Genomic_DNA"/>
</dbReference>
<name>A0A0S2W6Q0_9FIRM</name>
<dbReference type="Proteomes" id="UP000064844">
    <property type="component" value="Chromosome"/>
</dbReference>
<protein>
    <submittedName>
        <fullName evidence="1">Uncharacterized protein</fullName>
    </submittedName>
</protein>
<gene>
    <name evidence="1" type="ORF">IB211_02627</name>
</gene>